<dbReference type="EMBL" id="HBNR01077481">
    <property type="protein sequence ID" value="CAE4653969.1"/>
    <property type="molecule type" value="Transcribed_RNA"/>
</dbReference>
<reference evidence="2" key="1">
    <citation type="submission" date="2021-01" db="EMBL/GenBank/DDBJ databases">
        <authorList>
            <person name="Corre E."/>
            <person name="Pelletier E."/>
            <person name="Niang G."/>
            <person name="Scheremetjew M."/>
            <person name="Finn R."/>
            <person name="Kale V."/>
            <person name="Holt S."/>
            <person name="Cochrane G."/>
            <person name="Meng A."/>
            <person name="Brown T."/>
            <person name="Cohen L."/>
        </authorList>
    </citation>
    <scope>NUCLEOTIDE SEQUENCE</scope>
    <source>
        <strain evidence="2">CCMP3105</strain>
    </source>
</reference>
<evidence type="ECO:0000259" key="1">
    <source>
        <dbReference type="Pfam" id="PF13661"/>
    </source>
</evidence>
<dbReference type="Gene3D" id="2.60.120.620">
    <property type="entry name" value="q2cbj1_9rhob like domain"/>
    <property type="match status" value="1"/>
</dbReference>
<dbReference type="GO" id="GO:0005737">
    <property type="term" value="C:cytoplasm"/>
    <property type="evidence" value="ECO:0007669"/>
    <property type="project" value="TreeGrafter"/>
</dbReference>
<feature type="domain" description="Prolyl 3,4-dihydroxylase TPA1/OFD1 N-terminal" evidence="1">
    <location>
        <begin position="97"/>
        <end position="188"/>
    </location>
</feature>
<proteinExistence type="predicted"/>
<dbReference type="InterPro" id="IPR051842">
    <property type="entry name" value="uS12_prolyl_hydroxylase"/>
</dbReference>
<evidence type="ECO:0000313" key="2">
    <source>
        <dbReference type="EMBL" id="CAE4653969.1"/>
    </source>
</evidence>
<gene>
    <name evidence="2" type="ORF">AMON00008_LOCUS55151</name>
</gene>
<dbReference type="PANTHER" id="PTHR12117">
    <property type="entry name" value="HISTONE ACETYLTRANSFERASE COMPLEX"/>
    <property type="match status" value="1"/>
</dbReference>
<name>A0A7S4SRL5_9DINO</name>
<dbReference type="PANTHER" id="PTHR12117:SF0">
    <property type="entry name" value="PROLYL 3-HYDROXYLASE OGFOD1"/>
    <property type="match status" value="1"/>
</dbReference>
<dbReference type="GO" id="GO:0031543">
    <property type="term" value="F:peptidyl-proline dioxygenase activity"/>
    <property type="evidence" value="ECO:0007669"/>
    <property type="project" value="TreeGrafter"/>
</dbReference>
<dbReference type="Pfam" id="PF13661">
    <property type="entry name" value="2OG-FeII_Oxy_4"/>
    <property type="match status" value="1"/>
</dbReference>
<sequence>MVGSCASSTHWHLAWRSRCMGSSGRWDKWQRLLHQSKGVQYSRHALMCGSGGVEPSCPPMLGAFHEVLAGDLGFWSQFSDSDLVAWSVERPGTASVHATWYRSGDFGSPHNDLETGQRALAFVLYLTKDWNASFGGSFFHLQASPEEYEPGFNVLHLFRPSVWLPHMISTVLHEGDDRRRLAVSGWFHAANRTMQIPFDA</sequence>
<protein>
    <recommendedName>
        <fullName evidence="1">Prolyl 3,4-dihydroxylase TPA1/OFD1 N-terminal domain-containing protein</fullName>
    </recommendedName>
</protein>
<dbReference type="AlphaFoldDB" id="A0A7S4SRL5"/>
<accession>A0A7S4SRL5</accession>
<dbReference type="GO" id="GO:0006449">
    <property type="term" value="P:regulation of translational termination"/>
    <property type="evidence" value="ECO:0007669"/>
    <property type="project" value="TreeGrafter"/>
</dbReference>
<organism evidence="2">
    <name type="scientific">Alexandrium monilatum</name>
    <dbReference type="NCBI Taxonomy" id="311494"/>
    <lineage>
        <taxon>Eukaryota</taxon>
        <taxon>Sar</taxon>
        <taxon>Alveolata</taxon>
        <taxon>Dinophyceae</taxon>
        <taxon>Gonyaulacales</taxon>
        <taxon>Pyrocystaceae</taxon>
        <taxon>Alexandrium</taxon>
    </lineage>
</organism>
<dbReference type="InterPro" id="IPR039558">
    <property type="entry name" value="TPA1/OFD1_N"/>
</dbReference>